<name>A0ABU9EBV6_9BACT</name>
<evidence type="ECO:0000313" key="2">
    <source>
        <dbReference type="Proteomes" id="UP001484239"/>
    </source>
</evidence>
<sequence length="143" mass="16702">MGVNSGKRIRVILRWIQVKDKLEPFFKEYGEFFFRTKVTTGPTTVEHRLPEKGHWEISDHPRFSRVDKIDRVLFEGEPGDTMSVQLFGEEIDTLTENDHLDAYHRDFTGDCAGWVGNYVPSDEGSDDPEEMSNWRVRYDIEMA</sequence>
<dbReference type="Proteomes" id="UP001484239">
    <property type="component" value="Unassembled WGS sequence"/>
</dbReference>
<organism evidence="1 2">
    <name type="scientific">Gaopeijia maritima</name>
    <dbReference type="NCBI Taxonomy" id="3119007"/>
    <lineage>
        <taxon>Bacteria</taxon>
        <taxon>Pseudomonadati</taxon>
        <taxon>Gemmatimonadota</taxon>
        <taxon>Longimicrobiia</taxon>
        <taxon>Gaopeijiales</taxon>
        <taxon>Gaopeijiaceae</taxon>
        <taxon>Gaopeijia</taxon>
    </lineage>
</organism>
<reference evidence="1 2" key="1">
    <citation type="submission" date="2024-02" db="EMBL/GenBank/DDBJ databases">
        <title>A novel Gemmatimonadota bacterium.</title>
        <authorList>
            <person name="Du Z.-J."/>
            <person name="Ye Y.-Q."/>
        </authorList>
    </citation>
    <scope>NUCLEOTIDE SEQUENCE [LARGE SCALE GENOMIC DNA]</scope>
    <source>
        <strain evidence="1 2">DH-20</strain>
    </source>
</reference>
<gene>
    <name evidence="1" type="ORF">WI372_11430</name>
</gene>
<protein>
    <submittedName>
        <fullName evidence="1">Uncharacterized protein</fullName>
    </submittedName>
</protein>
<proteinExistence type="predicted"/>
<evidence type="ECO:0000313" key="1">
    <source>
        <dbReference type="EMBL" id="MEK9501592.1"/>
    </source>
</evidence>
<dbReference type="EMBL" id="JBBHLI010000006">
    <property type="protein sequence ID" value="MEK9501592.1"/>
    <property type="molecule type" value="Genomic_DNA"/>
</dbReference>
<comment type="caution">
    <text evidence="1">The sequence shown here is derived from an EMBL/GenBank/DDBJ whole genome shotgun (WGS) entry which is preliminary data.</text>
</comment>
<dbReference type="RefSeq" id="WP_405281461.1">
    <property type="nucleotide sequence ID" value="NZ_CP144380.1"/>
</dbReference>
<accession>A0ABU9EBV6</accession>
<keyword evidence="2" id="KW-1185">Reference proteome</keyword>